<organism evidence="2 3">
    <name type="scientific">Chryseobacterium kimseyorum</name>
    <dbReference type="NCBI Taxonomy" id="2984028"/>
    <lineage>
        <taxon>Bacteria</taxon>
        <taxon>Pseudomonadati</taxon>
        <taxon>Bacteroidota</taxon>
        <taxon>Flavobacteriia</taxon>
        <taxon>Flavobacteriales</taxon>
        <taxon>Weeksellaceae</taxon>
        <taxon>Chryseobacterium group</taxon>
        <taxon>Chryseobacterium</taxon>
    </lineage>
</organism>
<dbReference type="EMBL" id="JAPDHW010000009">
    <property type="protein sequence ID" value="MCW3169586.1"/>
    <property type="molecule type" value="Genomic_DNA"/>
</dbReference>
<evidence type="ECO:0000256" key="1">
    <source>
        <dbReference type="SAM" id="SignalP"/>
    </source>
</evidence>
<name>A0ABT3I0L7_9FLAO</name>
<accession>A0ABT3I0L7</accession>
<dbReference type="Proteomes" id="UP001163731">
    <property type="component" value="Unassembled WGS sequence"/>
</dbReference>
<dbReference type="RefSeq" id="WP_264750773.1">
    <property type="nucleotide sequence ID" value="NZ_JAPDHW010000009.1"/>
</dbReference>
<comment type="caution">
    <text evidence="2">The sequence shown here is derived from an EMBL/GenBank/DDBJ whole genome shotgun (WGS) entry which is preliminary data.</text>
</comment>
<keyword evidence="3" id="KW-1185">Reference proteome</keyword>
<protein>
    <submittedName>
        <fullName evidence="2">Uncharacterized protein</fullName>
    </submittedName>
</protein>
<feature type="signal peptide" evidence="1">
    <location>
        <begin position="1"/>
        <end position="18"/>
    </location>
</feature>
<feature type="chain" id="PRO_5045681758" evidence="1">
    <location>
        <begin position="19"/>
        <end position="140"/>
    </location>
</feature>
<gene>
    <name evidence="2" type="ORF">OMO38_13755</name>
</gene>
<reference evidence="2" key="1">
    <citation type="submission" date="2022-10" db="EMBL/GenBank/DDBJ databases">
        <title>Chryseobacterium babae sp. nov. isolated from the gut of the beetle Oryctes rhinoceros, and Chryseobacterium kimseyorum sp. nov., isolated from a stick insect rearing cage.</title>
        <authorList>
            <person name="Shelomi M."/>
            <person name="Han C.-J."/>
            <person name="Chen W.-M."/>
            <person name="Chen H.-K."/>
            <person name="Liaw S.-J."/>
            <person name="Muhle E."/>
            <person name="Clermont D."/>
        </authorList>
    </citation>
    <scope>NUCLEOTIDE SEQUENCE</scope>
    <source>
        <strain evidence="2">09-1422</strain>
    </source>
</reference>
<sequence length="140" mass="15638">MKKIILILALSSCTFLFAQKSESYLKLSYNSICCGTPSTAPVMTYIEKFQGKSKAKNIEIFRQSGLGREGEFALYLGIDALPKSKRTKFVKGLETTVNSQNNSKKKNSDGTVYFSSTELVKKGDLIQLKNLIPNKKEQLK</sequence>
<proteinExistence type="predicted"/>
<evidence type="ECO:0000313" key="3">
    <source>
        <dbReference type="Proteomes" id="UP001163731"/>
    </source>
</evidence>
<evidence type="ECO:0000313" key="2">
    <source>
        <dbReference type="EMBL" id="MCW3169586.1"/>
    </source>
</evidence>
<keyword evidence="1" id="KW-0732">Signal</keyword>